<dbReference type="PROSITE" id="PS50957">
    <property type="entry name" value="JOSEPHIN"/>
    <property type="match status" value="1"/>
</dbReference>
<evidence type="ECO:0000256" key="7">
    <source>
        <dbReference type="ARBA" id="ARBA00022807"/>
    </source>
</evidence>
<keyword evidence="8" id="KW-0805">Transcription regulation</keyword>
<dbReference type="SUPFAM" id="SSF54236">
    <property type="entry name" value="Ubiquitin-like"/>
    <property type="match status" value="1"/>
</dbReference>
<dbReference type="PANTHER" id="PTHR14159:SF0">
    <property type="entry name" value="ATAXIN-3-RELATED"/>
    <property type="match status" value="1"/>
</dbReference>
<dbReference type="PROSITE" id="PS50033">
    <property type="entry name" value="UBX"/>
    <property type="match status" value="1"/>
</dbReference>
<dbReference type="SMART" id="SM01246">
    <property type="entry name" value="Josephin"/>
    <property type="match status" value="1"/>
</dbReference>
<sequence length="371" mass="41074">MEENFLLYHEKQEAALCGVHCLNTLLQGPLFGAIELGQIAQDLDALERKFMSENGTESEDYKKFIEEDSGNVSSDGFFSIQVLSKALQIFGLTCTNLDNPEVVESAAHPELENAFICNLREHWFTLRKISEEWWNLNSLLPAPQYLSDTYLSLFLAQLREEGYSIFVVQGMLPSGTQDDGPAEDAPGTWYTPEQARNASLQSSEARQKGYLIAAHHGALAQATQDYRRRSRSQSWDEDADLAKAIAASLEGHADASLPAPECLAPETATITDEPQMELPPPPDPGEEPDAGPGIIQLAIRLPNGSRVMRRFNSSHPVSDVLGFVRYSYPEVGPRPVLVAQMPRRILHDVRQKLRDAGLGNRDALNVEATSQ</sequence>
<evidence type="ECO:0000259" key="13">
    <source>
        <dbReference type="PROSITE" id="PS50957"/>
    </source>
</evidence>
<evidence type="ECO:0000256" key="3">
    <source>
        <dbReference type="ARBA" id="ARBA00012759"/>
    </source>
</evidence>
<comment type="caution">
    <text evidence="14">The sequence shown here is derived from an EMBL/GenBank/DDBJ whole genome shotgun (WGS) entry which is preliminary data.</text>
</comment>
<dbReference type="Gene3D" id="3.90.70.40">
    <property type="match status" value="1"/>
</dbReference>
<evidence type="ECO:0000259" key="12">
    <source>
        <dbReference type="PROSITE" id="PS50033"/>
    </source>
</evidence>
<dbReference type="Gene3D" id="3.10.20.90">
    <property type="entry name" value="Phosphatidylinositol 3-kinase Catalytic Subunit, Chain A, domain 1"/>
    <property type="match status" value="1"/>
</dbReference>
<keyword evidence="15" id="KW-1185">Reference proteome</keyword>
<proteinExistence type="predicted"/>
<keyword evidence="5" id="KW-0833">Ubl conjugation pathway</keyword>
<dbReference type="Pfam" id="PF00789">
    <property type="entry name" value="UBX"/>
    <property type="match status" value="1"/>
</dbReference>
<feature type="domain" description="UBX" evidence="12">
    <location>
        <begin position="290"/>
        <end position="366"/>
    </location>
</feature>
<dbReference type="InterPro" id="IPR033865">
    <property type="entry name" value="Ataxin-3"/>
</dbReference>
<dbReference type="PROSITE" id="PS50330">
    <property type="entry name" value="UIM"/>
    <property type="match status" value="1"/>
</dbReference>
<evidence type="ECO:0000313" key="14">
    <source>
        <dbReference type="EMBL" id="KAK9916947.1"/>
    </source>
</evidence>
<evidence type="ECO:0000256" key="6">
    <source>
        <dbReference type="ARBA" id="ARBA00022801"/>
    </source>
</evidence>
<keyword evidence="4" id="KW-0645">Protease</keyword>
<dbReference type="SMART" id="SM00166">
    <property type="entry name" value="UBX"/>
    <property type="match status" value="1"/>
</dbReference>
<evidence type="ECO:0000256" key="11">
    <source>
        <dbReference type="PROSITE-ProRule" id="PRU00331"/>
    </source>
</evidence>
<keyword evidence="9" id="KW-0804">Transcription</keyword>
<keyword evidence="7" id="KW-0788">Thiol protease</keyword>
<evidence type="ECO:0000256" key="2">
    <source>
        <dbReference type="ARBA" id="ARBA00004123"/>
    </source>
</evidence>
<gene>
    <name evidence="14" type="ORF">WJX75_009112</name>
</gene>
<keyword evidence="6 11" id="KW-0378">Hydrolase</keyword>
<evidence type="ECO:0000256" key="8">
    <source>
        <dbReference type="ARBA" id="ARBA00023015"/>
    </source>
</evidence>
<dbReference type="PANTHER" id="PTHR14159">
    <property type="entry name" value="ATAXIN-3-RELATED"/>
    <property type="match status" value="1"/>
</dbReference>
<dbReference type="Pfam" id="PF02099">
    <property type="entry name" value="Josephin"/>
    <property type="match status" value="1"/>
</dbReference>
<dbReference type="EMBL" id="JALJOT010000003">
    <property type="protein sequence ID" value="KAK9916947.1"/>
    <property type="molecule type" value="Genomic_DNA"/>
</dbReference>
<evidence type="ECO:0000256" key="9">
    <source>
        <dbReference type="ARBA" id="ARBA00023163"/>
    </source>
</evidence>
<evidence type="ECO:0000256" key="5">
    <source>
        <dbReference type="ARBA" id="ARBA00022786"/>
    </source>
</evidence>
<dbReference type="InterPro" id="IPR001012">
    <property type="entry name" value="UBX_dom"/>
</dbReference>
<comment type="subcellular location">
    <subcellularLocation>
        <location evidence="2">Nucleus</location>
    </subcellularLocation>
</comment>
<reference evidence="14 15" key="1">
    <citation type="journal article" date="2024" name="Nat. Commun.">
        <title>Phylogenomics reveals the evolutionary origins of lichenization in chlorophyte algae.</title>
        <authorList>
            <person name="Puginier C."/>
            <person name="Libourel C."/>
            <person name="Otte J."/>
            <person name="Skaloud P."/>
            <person name="Haon M."/>
            <person name="Grisel S."/>
            <person name="Petersen M."/>
            <person name="Berrin J.G."/>
            <person name="Delaux P.M."/>
            <person name="Dal Grande F."/>
            <person name="Keller J."/>
        </authorList>
    </citation>
    <scope>NUCLEOTIDE SEQUENCE [LARGE SCALE GENOMIC DNA]</scope>
    <source>
        <strain evidence="14 15">SAG 216-7</strain>
    </source>
</reference>
<protein>
    <recommendedName>
        <fullName evidence="3">ubiquitinyl hydrolase 1</fullName>
        <ecNumber evidence="3">3.4.19.12</ecNumber>
    </recommendedName>
</protein>
<comment type="catalytic activity">
    <reaction evidence="1">
        <text>Thiol-dependent hydrolysis of ester, thioester, amide, peptide and isopeptide bonds formed by the C-terminal Gly of ubiquitin (a 76-residue protein attached to proteins as an intracellular targeting signal).</text>
        <dbReference type="EC" id="3.4.19.12"/>
    </reaction>
</comment>
<evidence type="ECO:0000313" key="15">
    <source>
        <dbReference type="Proteomes" id="UP001491310"/>
    </source>
</evidence>
<evidence type="ECO:0000256" key="4">
    <source>
        <dbReference type="ARBA" id="ARBA00022670"/>
    </source>
</evidence>
<keyword evidence="10" id="KW-0539">Nucleus</keyword>
<organism evidence="14 15">
    <name type="scientific">Coccomyxa subellipsoidea</name>
    <dbReference type="NCBI Taxonomy" id="248742"/>
    <lineage>
        <taxon>Eukaryota</taxon>
        <taxon>Viridiplantae</taxon>
        <taxon>Chlorophyta</taxon>
        <taxon>core chlorophytes</taxon>
        <taxon>Trebouxiophyceae</taxon>
        <taxon>Trebouxiophyceae incertae sedis</taxon>
        <taxon>Coccomyxaceae</taxon>
        <taxon>Coccomyxa</taxon>
    </lineage>
</organism>
<evidence type="ECO:0000256" key="10">
    <source>
        <dbReference type="ARBA" id="ARBA00023242"/>
    </source>
</evidence>
<dbReference type="CDD" id="cd01767">
    <property type="entry name" value="UBX"/>
    <property type="match status" value="1"/>
</dbReference>
<dbReference type="InterPro" id="IPR029071">
    <property type="entry name" value="Ubiquitin-like_domsf"/>
</dbReference>
<feature type="active site" evidence="11">
    <location>
        <position position="122"/>
    </location>
</feature>
<name>A0ABR2YZ64_9CHLO</name>
<evidence type="ECO:0000256" key="1">
    <source>
        <dbReference type="ARBA" id="ARBA00000707"/>
    </source>
</evidence>
<dbReference type="Proteomes" id="UP001491310">
    <property type="component" value="Unassembled WGS sequence"/>
</dbReference>
<dbReference type="Gene3D" id="1.10.287.10">
    <property type="entry name" value="S15/NS1, RNA-binding"/>
    <property type="match status" value="1"/>
</dbReference>
<feature type="active site" evidence="11">
    <location>
        <position position="17"/>
    </location>
</feature>
<dbReference type="InterPro" id="IPR003903">
    <property type="entry name" value="UIM_dom"/>
</dbReference>
<feature type="active site" evidence="11">
    <location>
        <position position="137"/>
    </location>
</feature>
<dbReference type="EC" id="3.4.19.12" evidence="3"/>
<feature type="domain" description="Josephin" evidence="13">
    <location>
        <begin position="4"/>
        <end position="183"/>
    </location>
</feature>
<accession>A0ABR2YZ64</accession>
<dbReference type="PRINTS" id="PR01233">
    <property type="entry name" value="JOSEPHIN"/>
</dbReference>
<dbReference type="InterPro" id="IPR006155">
    <property type="entry name" value="Josephin"/>
</dbReference>